<protein>
    <recommendedName>
        <fullName evidence="2">Rhodanese domain-containing protein</fullName>
    </recommendedName>
</protein>
<evidence type="ECO:0000256" key="1">
    <source>
        <dbReference type="SAM" id="SignalP"/>
    </source>
</evidence>
<feature type="domain" description="Rhodanese" evidence="2">
    <location>
        <begin position="115"/>
        <end position="145"/>
    </location>
</feature>
<reference evidence="3" key="2">
    <citation type="submission" date="2024-10" db="UniProtKB">
        <authorList>
            <consortium name="EnsemblProtists"/>
        </authorList>
    </citation>
    <scope>IDENTIFICATION</scope>
</reference>
<feature type="signal peptide" evidence="1">
    <location>
        <begin position="1"/>
        <end position="27"/>
    </location>
</feature>
<evidence type="ECO:0000313" key="3">
    <source>
        <dbReference type="EnsemblProtists" id="EOD03985"/>
    </source>
</evidence>
<dbReference type="RefSeq" id="XP_005756414.1">
    <property type="nucleotide sequence ID" value="XM_005756357.1"/>
</dbReference>
<dbReference type="GeneID" id="17250135"/>
<organism evidence="3 4">
    <name type="scientific">Emiliania huxleyi (strain CCMP1516)</name>
    <dbReference type="NCBI Taxonomy" id="280463"/>
    <lineage>
        <taxon>Eukaryota</taxon>
        <taxon>Haptista</taxon>
        <taxon>Haptophyta</taxon>
        <taxon>Prymnesiophyceae</taxon>
        <taxon>Isochrysidales</taxon>
        <taxon>Noelaerhabdaceae</taxon>
        <taxon>Emiliania</taxon>
    </lineage>
</organism>
<dbReference type="Gene3D" id="3.40.250.10">
    <property type="entry name" value="Rhodanese-like domain"/>
    <property type="match status" value="1"/>
</dbReference>
<keyword evidence="1" id="KW-0732">Signal</keyword>
<reference evidence="4" key="1">
    <citation type="journal article" date="2013" name="Nature">
        <title>Pan genome of the phytoplankton Emiliania underpins its global distribution.</title>
        <authorList>
            <person name="Read B.A."/>
            <person name="Kegel J."/>
            <person name="Klute M.J."/>
            <person name="Kuo A."/>
            <person name="Lefebvre S.C."/>
            <person name="Maumus F."/>
            <person name="Mayer C."/>
            <person name="Miller J."/>
            <person name="Monier A."/>
            <person name="Salamov A."/>
            <person name="Young J."/>
            <person name="Aguilar M."/>
            <person name="Claverie J.M."/>
            <person name="Frickenhaus S."/>
            <person name="Gonzalez K."/>
            <person name="Herman E.K."/>
            <person name="Lin Y.C."/>
            <person name="Napier J."/>
            <person name="Ogata H."/>
            <person name="Sarno A.F."/>
            <person name="Shmutz J."/>
            <person name="Schroeder D."/>
            <person name="de Vargas C."/>
            <person name="Verret F."/>
            <person name="von Dassow P."/>
            <person name="Valentin K."/>
            <person name="Van de Peer Y."/>
            <person name="Wheeler G."/>
            <person name="Dacks J.B."/>
            <person name="Delwiche C.F."/>
            <person name="Dyhrman S.T."/>
            <person name="Glockner G."/>
            <person name="John U."/>
            <person name="Richards T."/>
            <person name="Worden A.Z."/>
            <person name="Zhang X."/>
            <person name="Grigoriev I.V."/>
            <person name="Allen A.E."/>
            <person name="Bidle K."/>
            <person name="Borodovsky M."/>
            <person name="Bowler C."/>
            <person name="Brownlee C."/>
            <person name="Cock J.M."/>
            <person name="Elias M."/>
            <person name="Gladyshev V.N."/>
            <person name="Groth M."/>
            <person name="Guda C."/>
            <person name="Hadaegh A."/>
            <person name="Iglesias-Rodriguez M.D."/>
            <person name="Jenkins J."/>
            <person name="Jones B.M."/>
            <person name="Lawson T."/>
            <person name="Leese F."/>
            <person name="Lindquist E."/>
            <person name="Lobanov A."/>
            <person name="Lomsadze A."/>
            <person name="Malik S.B."/>
            <person name="Marsh M.E."/>
            <person name="Mackinder L."/>
            <person name="Mock T."/>
            <person name="Mueller-Roeber B."/>
            <person name="Pagarete A."/>
            <person name="Parker M."/>
            <person name="Probert I."/>
            <person name="Quesneville H."/>
            <person name="Raines C."/>
            <person name="Rensing S.A."/>
            <person name="Riano-Pachon D.M."/>
            <person name="Richier S."/>
            <person name="Rokitta S."/>
            <person name="Shiraiwa Y."/>
            <person name="Soanes D.M."/>
            <person name="van der Giezen M."/>
            <person name="Wahlund T.M."/>
            <person name="Williams B."/>
            <person name="Wilson W."/>
            <person name="Wolfe G."/>
            <person name="Wurch L.L."/>
        </authorList>
    </citation>
    <scope>NUCLEOTIDE SEQUENCE</scope>
</reference>
<dbReference type="KEGG" id="ehx:EMIHUDRAFT_259775"/>
<dbReference type="HOGENOM" id="CLU_1623334_0_0_1"/>
<dbReference type="InterPro" id="IPR036873">
    <property type="entry name" value="Rhodanese-like_dom_sf"/>
</dbReference>
<dbReference type="PROSITE" id="PS50206">
    <property type="entry name" value="RHODANESE_3"/>
    <property type="match status" value="1"/>
</dbReference>
<proteinExistence type="predicted"/>
<accession>A0A0D3HYA0</accession>
<evidence type="ECO:0000313" key="4">
    <source>
        <dbReference type="Proteomes" id="UP000013827"/>
    </source>
</evidence>
<sequence length="169" mass="17430">MRAACRRYVQGCSRWLLVLLLISRLDSAQPFAPRSALVLRTCPSASLFAGGPPALLRRRGRGRERLAVAVASAGAADEAPDADLASAWLDEADAGVLSDGTAAEVDAAAAHSLAASGAALLIDLRTARQFARGHPAGAASIPAGEPGPSGLLFHFREGFEADVEATTRS</sequence>
<dbReference type="InterPro" id="IPR001763">
    <property type="entry name" value="Rhodanese-like_dom"/>
</dbReference>
<name>A0A0D3HYA0_EMIH1</name>
<dbReference type="EnsemblProtists" id="EOD03985">
    <property type="protein sequence ID" value="EOD03985"/>
    <property type="gene ID" value="EMIHUDRAFT_259775"/>
</dbReference>
<keyword evidence="4" id="KW-1185">Reference proteome</keyword>
<dbReference type="Proteomes" id="UP000013827">
    <property type="component" value="Unassembled WGS sequence"/>
</dbReference>
<evidence type="ECO:0000259" key="2">
    <source>
        <dbReference type="PROSITE" id="PS50206"/>
    </source>
</evidence>
<dbReference type="PaxDb" id="2903-EOD03985"/>
<feature type="chain" id="PRO_5044241835" description="Rhodanese domain-containing protein" evidence="1">
    <location>
        <begin position="28"/>
        <end position="169"/>
    </location>
</feature>
<dbReference type="AlphaFoldDB" id="A0A0D3HYA0"/>
<dbReference type="SUPFAM" id="SSF52821">
    <property type="entry name" value="Rhodanese/Cell cycle control phosphatase"/>
    <property type="match status" value="1"/>
</dbReference>